<dbReference type="PROSITE" id="PS50110">
    <property type="entry name" value="RESPONSE_REGULATORY"/>
    <property type="match status" value="1"/>
</dbReference>
<keyword evidence="7" id="KW-0597">Phosphoprotein</keyword>
<evidence type="ECO:0000313" key="9">
    <source>
        <dbReference type="EMBL" id="KJU83176.1"/>
    </source>
</evidence>
<dbReference type="SMART" id="SM00448">
    <property type="entry name" value="REC"/>
    <property type="match status" value="1"/>
</dbReference>
<keyword evidence="10" id="KW-1185">Reference proteome</keyword>
<dbReference type="PANTHER" id="PTHR43342">
    <property type="entry name" value="NADH-QUINONE OXIDOREDUCTASE, E SUBUNIT"/>
    <property type="match status" value="1"/>
</dbReference>
<dbReference type="CDD" id="cd03064">
    <property type="entry name" value="TRX_Fd_NuoE"/>
    <property type="match status" value="1"/>
</dbReference>
<name>A0A0F3GMQ2_9BACT</name>
<dbReference type="InterPro" id="IPR028431">
    <property type="entry name" value="NADP_DH_HndA-like"/>
</dbReference>
<comment type="cofactor">
    <cofactor evidence="6">
        <name>[2Fe-2S] cluster</name>
        <dbReference type="ChEBI" id="CHEBI:190135"/>
    </cofactor>
</comment>
<dbReference type="SUPFAM" id="SSF52172">
    <property type="entry name" value="CheY-like"/>
    <property type="match status" value="1"/>
</dbReference>
<feature type="domain" description="Response regulatory" evidence="8">
    <location>
        <begin position="4"/>
        <end position="118"/>
    </location>
</feature>
<keyword evidence="5" id="KW-0411">Iron-sulfur</keyword>
<dbReference type="Proteomes" id="UP000033423">
    <property type="component" value="Unassembled WGS sequence"/>
</dbReference>
<evidence type="ECO:0000256" key="1">
    <source>
        <dbReference type="ARBA" id="ARBA00010643"/>
    </source>
</evidence>
<protein>
    <submittedName>
        <fullName evidence="9">NADH:ubiquinone oxidoreductase, 24 kDa subunit</fullName>
        <ecNumber evidence="9">1.6.-.-</ecNumber>
    </submittedName>
</protein>
<proteinExistence type="inferred from homology"/>
<dbReference type="GO" id="GO:0016491">
    <property type="term" value="F:oxidoreductase activity"/>
    <property type="evidence" value="ECO:0007669"/>
    <property type="project" value="UniProtKB-KW"/>
</dbReference>
<evidence type="ECO:0000256" key="5">
    <source>
        <dbReference type="ARBA" id="ARBA00023014"/>
    </source>
</evidence>
<comment type="caution">
    <text evidence="9">The sequence shown here is derived from an EMBL/GenBank/DDBJ whole genome shotgun (WGS) entry which is preliminary data.</text>
</comment>
<dbReference type="GO" id="GO:0051537">
    <property type="term" value="F:2 iron, 2 sulfur cluster binding"/>
    <property type="evidence" value="ECO:0007669"/>
    <property type="project" value="UniProtKB-KW"/>
</dbReference>
<sequence length="283" mass="31498">MGRNILVVDDDEIIVKSCIAVLSTEGHEVSGVLSAKEAMTLIKKTTYDLIITDIIMPTIDGLELIKWLNDNYPYLRIIVITGFSSKAVLRDTIALDVSEFLPKPFFPQTLIDTVNKTLSTPPKISMPQKGVEIFDTEKLLAITQRYRKKRGALITVLQEAQELIGYLPASAQKVIAKGMKIPVSEVYAVVSFYSFFSMKPMGKYNVRVCQGTACYVKRANEIMNNLEKDLGIHEGEITHDNLFSLETVRCIGACGLAPVVVVDDDTFGKVDPAKTNEILKNYR</sequence>
<dbReference type="GO" id="GO:0046872">
    <property type="term" value="F:metal ion binding"/>
    <property type="evidence" value="ECO:0007669"/>
    <property type="project" value="UniProtKB-KW"/>
</dbReference>
<dbReference type="InterPro" id="IPR011006">
    <property type="entry name" value="CheY-like_superfamily"/>
</dbReference>
<reference evidence="9 10" key="1">
    <citation type="submission" date="2015-02" db="EMBL/GenBank/DDBJ databases">
        <title>Single-cell genomics of uncultivated deep-branching MTB reveals a conserved set of magnetosome genes.</title>
        <authorList>
            <person name="Kolinko S."/>
            <person name="Richter M."/>
            <person name="Glockner F.O."/>
            <person name="Brachmann A."/>
            <person name="Schuler D."/>
        </authorList>
    </citation>
    <scope>NUCLEOTIDE SEQUENCE [LARGE SCALE GENOMIC DNA]</scope>
    <source>
        <strain evidence="9">TM-1</strain>
    </source>
</reference>
<gene>
    <name evidence="9" type="ORF">MBAV_004635</name>
</gene>
<evidence type="ECO:0000259" key="8">
    <source>
        <dbReference type="PROSITE" id="PS50110"/>
    </source>
</evidence>
<dbReference type="Gene3D" id="1.10.10.1590">
    <property type="entry name" value="NADH-quinone oxidoreductase subunit E"/>
    <property type="match status" value="1"/>
</dbReference>
<organism evidence="9 10">
    <name type="scientific">Candidatus Magnetobacterium bavaricum</name>
    <dbReference type="NCBI Taxonomy" id="29290"/>
    <lineage>
        <taxon>Bacteria</taxon>
        <taxon>Pseudomonadati</taxon>
        <taxon>Nitrospirota</taxon>
        <taxon>Thermodesulfovibrionia</taxon>
        <taxon>Thermodesulfovibrionales</taxon>
        <taxon>Candidatus Magnetobacteriaceae</taxon>
        <taxon>Candidatus Magnetobacterium</taxon>
    </lineage>
</organism>
<comment type="similarity">
    <text evidence="1">Belongs to the complex I 24 kDa subunit family.</text>
</comment>
<dbReference type="Gene3D" id="3.40.30.10">
    <property type="entry name" value="Glutaredoxin"/>
    <property type="match status" value="1"/>
</dbReference>
<dbReference type="InterPro" id="IPR001789">
    <property type="entry name" value="Sig_transdc_resp-reg_receiver"/>
</dbReference>
<dbReference type="EMBL" id="LACI01002000">
    <property type="protein sequence ID" value="KJU83176.1"/>
    <property type="molecule type" value="Genomic_DNA"/>
</dbReference>
<keyword evidence="9" id="KW-0560">Oxidoreductase</keyword>
<evidence type="ECO:0000256" key="4">
    <source>
        <dbReference type="ARBA" id="ARBA00023004"/>
    </source>
</evidence>
<dbReference type="InterPro" id="IPR041921">
    <property type="entry name" value="NuoE_N"/>
</dbReference>
<evidence type="ECO:0000256" key="6">
    <source>
        <dbReference type="ARBA" id="ARBA00034078"/>
    </source>
</evidence>
<accession>A0A0F3GMQ2</accession>
<dbReference type="AlphaFoldDB" id="A0A0F3GMQ2"/>
<dbReference type="GO" id="GO:0000160">
    <property type="term" value="P:phosphorelay signal transduction system"/>
    <property type="evidence" value="ECO:0007669"/>
    <property type="project" value="InterPro"/>
</dbReference>
<dbReference type="SUPFAM" id="SSF52833">
    <property type="entry name" value="Thioredoxin-like"/>
    <property type="match status" value="1"/>
</dbReference>
<keyword evidence="4" id="KW-0408">Iron</keyword>
<dbReference type="EC" id="1.6.-.-" evidence="9"/>
<dbReference type="InterPro" id="IPR036249">
    <property type="entry name" value="Thioredoxin-like_sf"/>
</dbReference>
<keyword evidence="2" id="KW-0001">2Fe-2S</keyword>
<dbReference type="PANTHER" id="PTHR43342:SF2">
    <property type="entry name" value="POTENTIAL NAD-REDUCING HYDROGENASE SUBUNIT"/>
    <property type="match status" value="1"/>
</dbReference>
<feature type="modified residue" description="4-aspartylphosphate" evidence="7">
    <location>
        <position position="53"/>
    </location>
</feature>
<keyword evidence="9" id="KW-0830">Ubiquinone</keyword>
<evidence type="ECO:0000256" key="3">
    <source>
        <dbReference type="ARBA" id="ARBA00022723"/>
    </source>
</evidence>
<dbReference type="Gene3D" id="3.40.50.2300">
    <property type="match status" value="1"/>
</dbReference>
<dbReference type="FunFam" id="3.40.30.10:FF:000015">
    <property type="entry name" value="NADH-quinone oxidoreductase subunit E"/>
    <property type="match status" value="1"/>
</dbReference>
<evidence type="ECO:0000256" key="2">
    <source>
        <dbReference type="ARBA" id="ARBA00022714"/>
    </source>
</evidence>
<keyword evidence="3" id="KW-0479">Metal-binding</keyword>
<evidence type="ECO:0000256" key="7">
    <source>
        <dbReference type="PROSITE-ProRule" id="PRU00169"/>
    </source>
</evidence>
<evidence type="ECO:0000313" key="10">
    <source>
        <dbReference type="Proteomes" id="UP000033423"/>
    </source>
</evidence>
<dbReference type="InterPro" id="IPR042128">
    <property type="entry name" value="NuoE_dom"/>
</dbReference>
<dbReference type="Pfam" id="PF01257">
    <property type="entry name" value="2Fe-2S_thioredx"/>
    <property type="match status" value="1"/>
</dbReference>
<dbReference type="Pfam" id="PF00072">
    <property type="entry name" value="Response_reg"/>
    <property type="match status" value="1"/>
</dbReference>